<dbReference type="PROSITE" id="PS50026">
    <property type="entry name" value="EGF_3"/>
    <property type="match status" value="2"/>
</dbReference>
<dbReference type="PROSITE" id="PS00022">
    <property type="entry name" value="EGF_1"/>
    <property type="match status" value="2"/>
</dbReference>
<dbReference type="InterPro" id="IPR000742">
    <property type="entry name" value="EGF"/>
</dbReference>
<reference evidence="5" key="1">
    <citation type="submission" date="2021-01" db="EMBL/GenBank/DDBJ databases">
        <authorList>
            <person name="Corre E."/>
            <person name="Pelletier E."/>
            <person name="Niang G."/>
            <person name="Scheremetjew M."/>
            <person name="Finn R."/>
            <person name="Kale V."/>
            <person name="Holt S."/>
            <person name="Cochrane G."/>
            <person name="Meng A."/>
            <person name="Brown T."/>
            <person name="Cohen L."/>
        </authorList>
    </citation>
    <scope>NUCLEOTIDE SEQUENCE</scope>
    <source>
        <strain evidence="5">RCC1693</strain>
    </source>
</reference>
<feature type="compositionally biased region" description="Basic and acidic residues" evidence="3">
    <location>
        <begin position="8"/>
        <end position="17"/>
    </location>
</feature>
<keyword evidence="1 2" id="KW-1015">Disulfide bond</keyword>
<evidence type="ECO:0000259" key="4">
    <source>
        <dbReference type="PROSITE" id="PS50026"/>
    </source>
</evidence>
<dbReference type="SMART" id="SM00181">
    <property type="entry name" value="EGF"/>
    <property type="match status" value="3"/>
</dbReference>
<name>A0A7S2G565_9STRA</name>
<evidence type="ECO:0000256" key="3">
    <source>
        <dbReference type="SAM" id="MobiDB-lite"/>
    </source>
</evidence>
<feature type="disulfide bond" evidence="2">
    <location>
        <begin position="316"/>
        <end position="325"/>
    </location>
</feature>
<sequence>MAWCWDGAESRPGRFDTDPYGTSQDGDIGRTRQLSFPPRVLSRVRCPPGLTMRSALASLGSALLLFACAVRAANDFTLTSLYYEPNELCTPVEIQIQFVPAFTVSGSDLVKVSLPRFTSGDCKQTKGANIDYGSFYHSLTTFVDMRWDEGDWDYSSMPFANSSITMRVKEGMQLMAGTTYTFVIMKASGIKIYCGLEENWEKLMLWTNASGSTSRNAPVSVAISEQIGDACENLKLCSEHGTCDHCKQVCECDEGFGAVNDSVTKGGYPIAINCAMRTCPLGPAYADVPYGMYAAHQDTECSNNGLCDRAEGFCECFDGWEGDACQRRPCPNDCSGHGRCLTLEELANEKEALPLTHQDPAGANLYRYGTVSEMRNKSWDHATFSACVCDSSWGVGLDAGEKQHSEWFGPDCSLRHCPGGDDPGTETVDETDCGGKVAAGGRGTGSTGNLCHVDCSNRGKCDHMTGECTCFLGWTGSDCAFQAIYLGDEFEG</sequence>
<protein>
    <recommendedName>
        <fullName evidence="4">EGF-like domain-containing protein</fullName>
    </recommendedName>
</protein>
<proteinExistence type="predicted"/>
<dbReference type="AlphaFoldDB" id="A0A7S2G565"/>
<dbReference type="EMBL" id="HBGT01022765">
    <property type="protein sequence ID" value="CAD9428935.1"/>
    <property type="molecule type" value="Transcribed_RNA"/>
</dbReference>
<keyword evidence="2" id="KW-0245">EGF-like domain</keyword>
<dbReference type="Pfam" id="PF07974">
    <property type="entry name" value="EGF_2"/>
    <property type="match status" value="1"/>
</dbReference>
<dbReference type="Pfam" id="PF23106">
    <property type="entry name" value="EGF_Teneurin"/>
    <property type="match status" value="1"/>
</dbReference>
<evidence type="ECO:0000313" key="5">
    <source>
        <dbReference type="EMBL" id="CAD9428935.1"/>
    </source>
</evidence>
<dbReference type="PANTHER" id="PTHR24032">
    <property type="entry name" value="EGF-LIKE DOMAIN-CONTAINING PROTEIN-RELATED-RELATED"/>
    <property type="match status" value="1"/>
</dbReference>
<feature type="domain" description="EGF-like" evidence="4">
    <location>
        <begin position="292"/>
        <end position="326"/>
    </location>
</feature>
<feature type="disulfide bond" evidence="2">
    <location>
        <begin position="451"/>
        <end position="461"/>
    </location>
</feature>
<feature type="region of interest" description="Disordered" evidence="3">
    <location>
        <begin position="1"/>
        <end position="28"/>
    </location>
</feature>
<dbReference type="Gene3D" id="2.10.25.10">
    <property type="entry name" value="Laminin"/>
    <property type="match status" value="2"/>
</dbReference>
<feature type="disulfide bond" evidence="2">
    <location>
        <begin position="470"/>
        <end position="479"/>
    </location>
</feature>
<comment type="caution">
    <text evidence="2">Lacks conserved residue(s) required for the propagation of feature annotation.</text>
</comment>
<dbReference type="InterPro" id="IPR013111">
    <property type="entry name" value="EGF_extracell"/>
</dbReference>
<gene>
    <name evidence="5" type="ORF">FPAR1323_LOCUS11872</name>
</gene>
<evidence type="ECO:0000256" key="2">
    <source>
        <dbReference type="PROSITE-ProRule" id="PRU00076"/>
    </source>
</evidence>
<evidence type="ECO:0000256" key="1">
    <source>
        <dbReference type="ARBA" id="ARBA00023157"/>
    </source>
</evidence>
<dbReference type="InterPro" id="IPR053331">
    <property type="entry name" value="EGF-like_comC"/>
</dbReference>
<organism evidence="5">
    <name type="scientific">Florenciella parvula</name>
    <dbReference type="NCBI Taxonomy" id="236787"/>
    <lineage>
        <taxon>Eukaryota</taxon>
        <taxon>Sar</taxon>
        <taxon>Stramenopiles</taxon>
        <taxon>Ochrophyta</taxon>
        <taxon>Dictyochophyceae</taxon>
        <taxon>Florenciellales</taxon>
        <taxon>Florenciella</taxon>
    </lineage>
</organism>
<accession>A0A7S2G565</accession>
<dbReference type="PROSITE" id="PS01186">
    <property type="entry name" value="EGF_2"/>
    <property type="match status" value="2"/>
</dbReference>
<feature type="domain" description="EGF-like" evidence="4">
    <location>
        <begin position="447"/>
        <end position="480"/>
    </location>
</feature>